<evidence type="ECO:0000313" key="2">
    <source>
        <dbReference type="Proteomes" id="UP000828048"/>
    </source>
</evidence>
<dbReference type="EMBL" id="CM037160">
    <property type="protein sequence ID" value="KAH7841778.1"/>
    <property type="molecule type" value="Genomic_DNA"/>
</dbReference>
<organism evidence="1 2">
    <name type="scientific">Vaccinium darrowii</name>
    <dbReference type="NCBI Taxonomy" id="229202"/>
    <lineage>
        <taxon>Eukaryota</taxon>
        <taxon>Viridiplantae</taxon>
        <taxon>Streptophyta</taxon>
        <taxon>Embryophyta</taxon>
        <taxon>Tracheophyta</taxon>
        <taxon>Spermatophyta</taxon>
        <taxon>Magnoliopsida</taxon>
        <taxon>eudicotyledons</taxon>
        <taxon>Gunneridae</taxon>
        <taxon>Pentapetalae</taxon>
        <taxon>asterids</taxon>
        <taxon>Ericales</taxon>
        <taxon>Ericaceae</taxon>
        <taxon>Vaccinioideae</taxon>
        <taxon>Vaccinieae</taxon>
        <taxon>Vaccinium</taxon>
    </lineage>
</organism>
<keyword evidence="2" id="KW-1185">Reference proteome</keyword>
<proteinExistence type="predicted"/>
<sequence>MASSSSPSPPRRTSTFSSATNYPFPSEVNVANFVPIKLGLENYDVWKKLMLNLIESHRLVGFVDGTIQPPEEEQNEDAFWSWKRSDGLVRGWIFVTVTEELLPELVSLKTAEEVWNELQEIIADSDSDSESSDEAEEISMNPERARKSQYSPLYKAIRNGDWENTTKFLEQEPGGVRDGITTDSKTALMLAVKSSKQNHFVEKLLLRMSPEDLARRDRFGQTALHQAAISGNNMVAKLLVGKNPYLPNIGTMWGDLPIHFAAERGNREMVDFLLKVTKMDGALNPFERQLGVKLLNNLVYGELYGEI</sequence>
<comment type="caution">
    <text evidence="1">The sequence shown here is derived from an EMBL/GenBank/DDBJ whole genome shotgun (WGS) entry which is preliminary data.</text>
</comment>
<dbReference type="Proteomes" id="UP000828048">
    <property type="component" value="Chromosome 10"/>
</dbReference>
<accession>A0ACB7XLX5</accession>
<name>A0ACB7XLX5_9ERIC</name>
<reference evidence="1 2" key="1">
    <citation type="journal article" date="2021" name="Hortic Res">
        <title>High-quality reference genome and annotation aids understanding of berry development for evergreen blueberry (Vaccinium darrowii).</title>
        <authorList>
            <person name="Yu J."/>
            <person name="Hulse-Kemp A.M."/>
            <person name="Babiker E."/>
            <person name="Staton M."/>
        </authorList>
    </citation>
    <scope>NUCLEOTIDE SEQUENCE [LARGE SCALE GENOMIC DNA]</scope>
    <source>
        <strain evidence="2">cv. NJ 8807/NJ 8810</strain>
        <tissue evidence="1">Young leaf</tissue>
    </source>
</reference>
<gene>
    <name evidence="1" type="ORF">Vadar_034260</name>
</gene>
<protein>
    <submittedName>
        <fullName evidence="1">Uncharacterized protein</fullName>
    </submittedName>
</protein>
<evidence type="ECO:0000313" key="1">
    <source>
        <dbReference type="EMBL" id="KAH7841778.1"/>
    </source>
</evidence>